<dbReference type="OrthoDB" id="756438at2759"/>
<dbReference type="RefSeq" id="XP_038977767.1">
    <property type="nucleotide sequence ID" value="XM_039121839.1"/>
</dbReference>
<dbReference type="Pfam" id="PF03372">
    <property type="entry name" value="Exo_endo_phos"/>
    <property type="match status" value="1"/>
</dbReference>
<protein>
    <submittedName>
        <fullName evidence="3">Uncharacterized protein LOC120108255</fullName>
    </submittedName>
</protein>
<dbReference type="PANTHER" id="PTHR33710:SF77">
    <property type="entry name" value="DNASE I-LIKE SUPERFAMILY PROTEIN"/>
    <property type="match status" value="1"/>
</dbReference>
<dbReference type="InterPro" id="IPR005135">
    <property type="entry name" value="Endo/exonuclease/phosphatase"/>
</dbReference>
<dbReference type="InterPro" id="IPR036691">
    <property type="entry name" value="Endo/exonu/phosph_ase_sf"/>
</dbReference>
<accession>A0A8B8ZWN2</accession>
<dbReference type="SUPFAM" id="SSF56219">
    <property type="entry name" value="DNase I-like"/>
    <property type="match status" value="1"/>
</dbReference>
<dbReference type="AlphaFoldDB" id="A0A8B8ZWN2"/>
<dbReference type="Gene3D" id="3.60.10.10">
    <property type="entry name" value="Endonuclease/exonuclease/phosphatase"/>
    <property type="match status" value="1"/>
</dbReference>
<evidence type="ECO:0000313" key="3">
    <source>
        <dbReference type="RefSeq" id="XP_038977767.1"/>
    </source>
</evidence>
<gene>
    <name evidence="3" type="primary">LOC120108255</name>
</gene>
<dbReference type="KEGG" id="pda:120108255"/>
<reference evidence="3" key="1">
    <citation type="submission" date="2025-08" db="UniProtKB">
        <authorList>
            <consortium name="RefSeq"/>
        </authorList>
    </citation>
    <scope>IDENTIFICATION</scope>
    <source>
        <tissue evidence="3">Young leaves</tissue>
    </source>
</reference>
<organism evidence="2 3">
    <name type="scientific">Phoenix dactylifera</name>
    <name type="common">Date palm</name>
    <dbReference type="NCBI Taxonomy" id="42345"/>
    <lineage>
        <taxon>Eukaryota</taxon>
        <taxon>Viridiplantae</taxon>
        <taxon>Streptophyta</taxon>
        <taxon>Embryophyta</taxon>
        <taxon>Tracheophyta</taxon>
        <taxon>Spermatophyta</taxon>
        <taxon>Magnoliopsida</taxon>
        <taxon>Liliopsida</taxon>
        <taxon>Arecaceae</taxon>
        <taxon>Coryphoideae</taxon>
        <taxon>Phoeniceae</taxon>
        <taxon>Phoenix</taxon>
    </lineage>
</organism>
<evidence type="ECO:0000313" key="2">
    <source>
        <dbReference type="Proteomes" id="UP000228380"/>
    </source>
</evidence>
<dbReference type="GeneID" id="120108255"/>
<dbReference type="GO" id="GO:0003824">
    <property type="term" value="F:catalytic activity"/>
    <property type="evidence" value="ECO:0007669"/>
    <property type="project" value="InterPro"/>
</dbReference>
<sequence>MASVDVFCNCSQQVVMVISEPNEPPWVLCGVYASTDYRTRRILWRELTCLLSQGVPTLVVGDFNCILCPDDKRGGRAYSDSVDRREFREFMGRNGLVDLGFSGPRFTWCNNQQGQARVWERIDRAIASADWIQRFPAYQVSHLARIASDHCPLLISTVSGSVHHSPFRFEKLWLSYPQSWDVVREAWSASVRGDAMQRVSRRLELTKRRLRRWNREVVGNIFRRIEEVEAVILDAQGREDRGEELTEADMADLRRSLASHHSLLRQQETFWRQKSRIQWVKDGDRNTTFFHHSTVIRRQRNMIRSLRVGVGHRVEEETAVRHALFDFFRSRWTDDGGVY</sequence>
<name>A0A8B8ZWN2_PHODC</name>
<proteinExistence type="predicted"/>
<evidence type="ECO:0000259" key="1">
    <source>
        <dbReference type="Pfam" id="PF03372"/>
    </source>
</evidence>
<feature type="domain" description="Endonuclease/exonuclease/phosphatase" evidence="1">
    <location>
        <begin position="38"/>
        <end position="150"/>
    </location>
</feature>
<dbReference type="Proteomes" id="UP000228380">
    <property type="component" value="Unplaced"/>
</dbReference>
<keyword evidence="2" id="KW-1185">Reference proteome</keyword>
<dbReference type="PANTHER" id="PTHR33710">
    <property type="entry name" value="BNAC02G09200D PROTEIN"/>
    <property type="match status" value="1"/>
</dbReference>